<keyword evidence="3" id="KW-1185">Reference proteome</keyword>
<feature type="compositionally biased region" description="Basic and acidic residues" evidence="1">
    <location>
        <begin position="40"/>
        <end position="52"/>
    </location>
</feature>
<reference evidence="3" key="1">
    <citation type="journal article" date="2019" name="Int. J. Syst. Evol. Microbiol.">
        <title>The Global Catalogue of Microorganisms (GCM) 10K type strain sequencing project: providing services to taxonomists for standard genome sequencing and annotation.</title>
        <authorList>
            <consortium name="The Broad Institute Genomics Platform"/>
            <consortium name="The Broad Institute Genome Sequencing Center for Infectious Disease"/>
            <person name="Wu L."/>
            <person name="Ma J."/>
        </authorList>
    </citation>
    <scope>NUCLEOTIDE SEQUENCE [LARGE SCALE GENOMIC DNA]</scope>
    <source>
        <strain evidence="3">TBRC 7912</strain>
    </source>
</reference>
<evidence type="ECO:0000313" key="2">
    <source>
        <dbReference type="EMBL" id="MFC3986499.1"/>
    </source>
</evidence>
<comment type="caution">
    <text evidence="2">The sequence shown here is derived from an EMBL/GenBank/DDBJ whole genome shotgun (WGS) entry which is preliminary data.</text>
</comment>
<evidence type="ECO:0000256" key="1">
    <source>
        <dbReference type="SAM" id="MobiDB-lite"/>
    </source>
</evidence>
<feature type="region of interest" description="Disordered" evidence="1">
    <location>
        <begin position="38"/>
        <end position="68"/>
    </location>
</feature>
<organism evidence="2 3">
    <name type="scientific">Streptosporangium jomthongense</name>
    <dbReference type="NCBI Taxonomy" id="1193683"/>
    <lineage>
        <taxon>Bacteria</taxon>
        <taxon>Bacillati</taxon>
        <taxon>Actinomycetota</taxon>
        <taxon>Actinomycetes</taxon>
        <taxon>Streptosporangiales</taxon>
        <taxon>Streptosporangiaceae</taxon>
        <taxon>Streptosporangium</taxon>
    </lineage>
</organism>
<protein>
    <submittedName>
        <fullName evidence="2">Uncharacterized protein</fullName>
    </submittedName>
</protein>
<dbReference type="Proteomes" id="UP001595698">
    <property type="component" value="Unassembled WGS sequence"/>
</dbReference>
<name>A0ABV8FDT5_9ACTN</name>
<gene>
    <name evidence="2" type="ORF">ACFOYY_40650</name>
</gene>
<dbReference type="EMBL" id="JBHSBC010000056">
    <property type="protein sequence ID" value="MFC3986499.1"/>
    <property type="molecule type" value="Genomic_DNA"/>
</dbReference>
<proteinExistence type="predicted"/>
<accession>A0ABV8FDT5</accession>
<evidence type="ECO:0000313" key="3">
    <source>
        <dbReference type="Proteomes" id="UP001595698"/>
    </source>
</evidence>
<dbReference type="RefSeq" id="WP_386196788.1">
    <property type="nucleotide sequence ID" value="NZ_JBHSBC010000056.1"/>
</dbReference>
<sequence length="134" mass="14928">MTTQSLPAPSGCRWCGLEEREHFQRWKSPVGWHVWTEPTSDQRKERMRERRAASASVETPKETPLTADEWNTAWPVGTPILAWPGSRDAEPLTTATRTTAWTLGSGHAVVSVEGCTGGIFLTHIQPIHQNGDPR</sequence>